<feature type="compositionally biased region" description="Basic and acidic residues" evidence="1">
    <location>
        <begin position="129"/>
        <end position="140"/>
    </location>
</feature>
<feature type="region of interest" description="Disordered" evidence="1">
    <location>
        <begin position="1"/>
        <end position="140"/>
    </location>
</feature>
<proteinExistence type="predicted"/>
<feature type="compositionally biased region" description="Basic and acidic residues" evidence="1">
    <location>
        <begin position="7"/>
        <end position="19"/>
    </location>
</feature>
<evidence type="ECO:0000313" key="2">
    <source>
        <dbReference type="EMBL" id="CAD1826921.1"/>
    </source>
</evidence>
<feature type="compositionally biased region" description="Polar residues" evidence="1">
    <location>
        <begin position="23"/>
        <end position="33"/>
    </location>
</feature>
<feature type="compositionally biased region" description="Basic and acidic residues" evidence="1">
    <location>
        <begin position="95"/>
        <end position="104"/>
    </location>
</feature>
<gene>
    <name evidence="2" type="ORF">CB5_LOCUS10132</name>
</gene>
<name>A0A6V7P7W6_ANACO</name>
<dbReference type="AlphaFoldDB" id="A0A6V7P7W6"/>
<organism evidence="2">
    <name type="scientific">Ananas comosus var. bracteatus</name>
    <name type="common">red pineapple</name>
    <dbReference type="NCBI Taxonomy" id="296719"/>
    <lineage>
        <taxon>Eukaryota</taxon>
        <taxon>Viridiplantae</taxon>
        <taxon>Streptophyta</taxon>
        <taxon>Embryophyta</taxon>
        <taxon>Tracheophyta</taxon>
        <taxon>Spermatophyta</taxon>
        <taxon>Magnoliopsida</taxon>
        <taxon>Liliopsida</taxon>
        <taxon>Poales</taxon>
        <taxon>Bromeliaceae</taxon>
        <taxon>Bromelioideae</taxon>
        <taxon>Ananas</taxon>
    </lineage>
</organism>
<accession>A0A6V7P7W6</accession>
<sequence length="140" mass="14936">MYANRPALDRGDEPWDPHRLMQKPSTATSSAVRTTLMARRGAPRRASSTSCGSASERPSEHDSSRTCAPRVSAGTWPSTGRSTWPWFSTTRRPRAPAEEGRGGEGGDEVGERSALGGGELTVPDEVDGDGAREERALVVG</sequence>
<evidence type="ECO:0000256" key="1">
    <source>
        <dbReference type="SAM" id="MobiDB-lite"/>
    </source>
</evidence>
<reference evidence="2" key="1">
    <citation type="submission" date="2020-07" db="EMBL/GenBank/DDBJ databases">
        <authorList>
            <person name="Lin J."/>
        </authorList>
    </citation>
    <scope>NUCLEOTIDE SEQUENCE</scope>
</reference>
<protein>
    <submittedName>
        <fullName evidence="2">Uncharacterized protein</fullName>
    </submittedName>
</protein>
<dbReference type="EMBL" id="LR862146">
    <property type="protein sequence ID" value="CAD1826921.1"/>
    <property type="molecule type" value="Genomic_DNA"/>
</dbReference>
<feature type="compositionally biased region" description="Polar residues" evidence="1">
    <location>
        <begin position="75"/>
        <end position="90"/>
    </location>
</feature>